<dbReference type="InterPro" id="IPR036397">
    <property type="entry name" value="RNaseH_sf"/>
</dbReference>
<evidence type="ECO:0000313" key="7">
    <source>
        <dbReference type="Proteomes" id="UP000694920"/>
    </source>
</evidence>
<evidence type="ECO:0000256" key="1">
    <source>
        <dbReference type="ARBA" id="ARBA00009921"/>
    </source>
</evidence>
<dbReference type="InterPro" id="IPR022894">
    <property type="entry name" value="Oligoribonuclease"/>
</dbReference>
<dbReference type="Pfam" id="PF00929">
    <property type="entry name" value="RNase_T"/>
    <property type="match status" value="1"/>
</dbReference>
<dbReference type="AlphaFoldDB" id="A0AAJ7BFW4"/>
<dbReference type="InterPro" id="IPR013520">
    <property type="entry name" value="Ribonucl_H"/>
</dbReference>
<evidence type="ECO:0000256" key="5">
    <source>
        <dbReference type="ARBA" id="ARBA00072681"/>
    </source>
</evidence>
<gene>
    <name evidence="8" type="primary">LOC107262926</name>
</gene>
<dbReference type="KEGG" id="ccin:107262926"/>
<dbReference type="NCBIfam" id="NF003765">
    <property type="entry name" value="PRK05359.1"/>
    <property type="match status" value="1"/>
</dbReference>
<organism evidence="7 8">
    <name type="scientific">Cephus cinctus</name>
    <name type="common">Wheat stem sawfly</name>
    <dbReference type="NCBI Taxonomy" id="211228"/>
    <lineage>
        <taxon>Eukaryota</taxon>
        <taxon>Metazoa</taxon>
        <taxon>Ecdysozoa</taxon>
        <taxon>Arthropoda</taxon>
        <taxon>Hexapoda</taxon>
        <taxon>Insecta</taxon>
        <taxon>Pterygota</taxon>
        <taxon>Neoptera</taxon>
        <taxon>Endopterygota</taxon>
        <taxon>Hymenoptera</taxon>
        <taxon>Cephoidea</taxon>
        <taxon>Cephidae</taxon>
        <taxon>Cephus</taxon>
    </lineage>
</organism>
<dbReference type="SUPFAM" id="SSF53098">
    <property type="entry name" value="Ribonuclease H-like"/>
    <property type="match status" value="1"/>
</dbReference>
<keyword evidence="2" id="KW-0540">Nuclease</keyword>
<evidence type="ECO:0000256" key="4">
    <source>
        <dbReference type="ARBA" id="ARBA00022839"/>
    </source>
</evidence>
<dbReference type="PANTHER" id="PTHR11046:SF0">
    <property type="entry name" value="OLIGORIBONUCLEASE, MITOCHONDRIAL"/>
    <property type="match status" value="1"/>
</dbReference>
<proteinExistence type="inferred from homology"/>
<dbReference type="GO" id="GO:0000175">
    <property type="term" value="F:3'-5'-RNA exonuclease activity"/>
    <property type="evidence" value="ECO:0007669"/>
    <property type="project" value="InterPro"/>
</dbReference>
<reference evidence="8" key="1">
    <citation type="submission" date="2025-08" db="UniProtKB">
        <authorList>
            <consortium name="RefSeq"/>
        </authorList>
    </citation>
    <scope>IDENTIFICATION</scope>
</reference>
<evidence type="ECO:0000259" key="6">
    <source>
        <dbReference type="SMART" id="SM00479"/>
    </source>
</evidence>
<dbReference type="PANTHER" id="PTHR11046">
    <property type="entry name" value="OLIGORIBONUCLEASE, MITOCHONDRIAL"/>
    <property type="match status" value="1"/>
</dbReference>
<evidence type="ECO:0000313" key="8">
    <source>
        <dbReference type="RefSeq" id="XP_015585091.1"/>
    </source>
</evidence>
<dbReference type="GO" id="GO:0003676">
    <property type="term" value="F:nucleic acid binding"/>
    <property type="evidence" value="ECO:0007669"/>
    <property type="project" value="InterPro"/>
</dbReference>
<dbReference type="Proteomes" id="UP000694920">
    <property type="component" value="Unplaced"/>
</dbReference>
<accession>A0AAJ7BFW4</accession>
<evidence type="ECO:0000256" key="3">
    <source>
        <dbReference type="ARBA" id="ARBA00022801"/>
    </source>
</evidence>
<dbReference type="InterPro" id="IPR012337">
    <property type="entry name" value="RNaseH-like_sf"/>
</dbReference>
<dbReference type="GeneID" id="107262926"/>
<dbReference type="FunFam" id="3.30.420.10:FF:000003">
    <property type="entry name" value="Oligoribonuclease"/>
    <property type="match status" value="1"/>
</dbReference>
<sequence length="213" mass="24854">MSMLQGIKMLKQLIRFTNRSFTSIVKTEMDTKKASNIVWIDMEMTGLDPETCHILEVACLITNSKLDIISDNFDVVINQPSTILENMSEWCMNQHSKTGLINESYKSIITIEDAENQLLEFIKKYVPEGKCPIAGNTVYMDRIFLRKYMPHVNEYIHYRIIDVSTIKELAKRWNVDVYQLGITKNLNHRALSDIKESIEELKIYKKHIFKITD</sequence>
<dbReference type="RefSeq" id="XP_015585091.1">
    <property type="nucleotide sequence ID" value="XM_015729605.2"/>
</dbReference>
<evidence type="ECO:0000256" key="2">
    <source>
        <dbReference type="ARBA" id="ARBA00022722"/>
    </source>
</evidence>
<protein>
    <recommendedName>
        <fullName evidence="5">Probable oligoribonuclease</fullName>
    </recommendedName>
</protein>
<comment type="similarity">
    <text evidence="1">Belongs to the oligoribonuclease family.</text>
</comment>
<feature type="domain" description="Exonuclease" evidence="6">
    <location>
        <begin position="36"/>
        <end position="210"/>
    </location>
</feature>
<dbReference type="GO" id="GO:0005739">
    <property type="term" value="C:mitochondrion"/>
    <property type="evidence" value="ECO:0007669"/>
    <property type="project" value="TreeGrafter"/>
</dbReference>
<keyword evidence="4" id="KW-0269">Exonuclease</keyword>
<name>A0AAJ7BFW4_CEPCN</name>
<dbReference type="Gene3D" id="3.30.420.10">
    <property type="entry name" value="Ribonuclease H-like superfamily/Ribonuclease H"/>
    <property type="match status" value="1"/>
</dbReference>
<keyword evidence="3" id="KW-0378">Hydrolase</keyword>
<dbReference type="SMART" id="SM00479">
    <property type="entry name" value="EXOIII"/>
    <property type="match status" value="1"/>
</dbReference>
<keyword evidence="7" id="KW-1185">Reference proteome</keyword>
<dbReference type="CDD" id="cd06135">
    <property type="entry name" value="Orn"/>
    <property type="match status" value="1"/>
</dbReference>